<accession>A9BRL8</accession>
<dbReference type="CDD" id="cd08432">
    <property type="entry name" value="PBP2_GcdR_TrpI_HvrB_AmpR_like"/>
    <property type="match status" value="1"/>
</dbReference>
<dbReference type="SUPFAM" id="SSF53850">
    <property type="entry name" value="Periplasmic binding protein-like II"/>
    <property type="match status" value="1"/>
</dbReference>
<evidence type="ECO:0000256" key="4">
    <source>
        <dbReference type="ARBA" id="ARBA00023163"/>
    </source>
</evidence>
<dbReference type="Pfam" id="PF03466">
    <property type="entry name" value="LysR_substrate"/>
    <property type="match status" value="1"/>
</dbReference>
<reference evidence="7" key="2">
    <citation type="submission" date="2007-11" db="EMBL/GenBank/DDBJ databases">
        <title>Complete sequence of Delftia acidovorans DSM 14801 / SPH-1.</title>
        <authorList>
            <person name="Copeland A."/>
            <person name="Lucas S."/>
            <person name="Lapidus A."/>
            <person name="Barry K."/>
            <person name="Glavina del Rio T."/>
            <person name="Dalin E."/>
            <person name="Tice H."/>
            <person name="Pitluck S."/>
            <person name="Lowry S."/>
            <person name="Clum A."/>
            <person name="Schmutz J."/>
            <person name="Larimer F."/>
            <person name="Land M."/>
            <person name="Hauser L."/>
            <person name="Kyrpides N."/>
            <person name="Kim E."/>
            <person name="Schleheck D."/>
            <person name="Richardson P."/>
        </authorList>
    </citation>
    <scope>NUCLEOTIDE SEQUENCE [LARGE SCALE GENOMIC DNA]</scope>
    <source>
        <strain evidence="7">DSM 14801 / SPH-1</strain>
    </source>
</reference>
<dbReference type="InterPro" id="IPR000847">
    <property type="entry name" value="LysR_HTH_N"/>
</dbReference>
<feature type="domain" description="HTH lysR-type" evidence="5">
    <location>
        <begin position="24"/>
        <end position="81"/>
    </location>
</feature>
<dbReference type="InterPro" id="IPR036388">
    <property type="entry name" value="WH-like_DNA-bd_sf"/>
</dbReference>
<proteinExistence type="inferred from homology"/>
<dbReference type="GO" id="GO:0043565">
    <property type="term" value="F:sequence-specific DNA binding"/>
    <property type="evidence" value="ECO:0007669"/>
    <property type="project" value="TreeGrafter"/>
</dbReference>
<dbReference type="STRING" id="398578.Daci_0733"/>
<keyword evidence="7" id="KW-1185">Reference proteome</keyword>
<evidence type="ECO:0000313" key="7">
    <source>
        <dbReference type="Proteomes" id="UP000000784"/>
    </source>
</evidence>
<dbReference type="SUPFAM" id="SSF46785">
    <property type="entry name" value="Winged helix' DNA-binding domain"/>
    <property type="match status" value="1"/>
</dbReference>
<keyword evidence="4" id="KW-0804">Transcription</keyword>
<comment type="similarity">
    <text evidence="1">Belongs to the LysR transcriptional regulatory family.</text>
</comment>
<gene>
    <name evidence="6" type="ordered locus">Daci_0733</name>
</gene>
<dbReference type="InterPro" id="IPR058163">
    <property type="entry name" value="LysR-type_TF_proteobact-type"/>
</dbReference>
<evidence type="ECO:0000259" key="5">
    <source>
        <dbReference type="PROSITE" id="PS50931"/>
    </source>
</evidence>
<dbReference type="KEGG" id="dac:Daci_0733"/>
<dbReference type="FunFam" id="1.10.10.10:FF:000001">
    <property type="entry name" value="LysR family transcriptional regulator"/>
    <property type="match status" value="1"/>
</dbReference>
<dbReference type="PROSITE" id="PS50931">
    <property type="entry name" value="HTH_LYSR"/>
    <property type="match status" value="1"/>
</dbReference>
<keyword evidence="3" id="KW-0238">DNA-binding</keyword>
<dbReference type="eggNOG" id="COG0583">
    <property type="taxonomic scope" value="Bacteria"/>
</dbReference>
<protein>
    <submittedName>
        <fullName evidence="6">Transcriptional regulator, LysR family</fullName>
    </submittedName>
</protein>
<reference evidence="6 7" key="1">
    <citation type="journal article" date="2004" name="Appl. Environ. Microbiol.">
        <title>Mineralization of individual congeners of linear alkylbenzenesulfonate by defined pairs of heterotrophic bacteria.</title>
        <authorList>
            <person name="Schleheck D."/>
            <person name="Knepper T.P."/>
            <person name="Fischer K."/>
            <person name="Cook A.M."/>
        </authorList>
    </citation>
    <scope>NUCLEOTIDE SEQUENCE [LARGE SCALE GENOMIC DNA]</scope>
    <source>
        <strain evidence="7">DSM 14801 / SPH-1</strain>
    </source>
</reference>
<dbReference type="Proteomes" id="UP000000784">
    <property type="component" value="Chromosome"/>
</dbReference>
<dbReference type="Pfam" id="PF00126">
    <property type="entry name" value="HTH_1"/>
    <property type="match status" value="1"/>
</dbReference>
<dbReference type="Gene3D" id="3.40.190.10">
    <property type="entry name" value="Periplasmic binding protein-like II"/>
    <property type="match status" value="2"/>
</dbReference>
<dbReference type="InterPro" id="IPR005119">
    <property type="entry name" value="LysR_subst-bd"/>
</dbReference>
<evidence type="ECO:0000256" key="1">
    <source>
        <dbReference type="ARBA" id="ARBA00009437"/>
    </source>
</evidence>
<dbReference type="AlphaFoldDB" id="A9BRL8"/>
<sequence length="323" mass="35138">MCGVSRGAAQPPGVFEELAMASIPTTAHLQAFEAVARRRSFALAASELHLTASAVSHQVAKLEAQLGVRLFERSAHGVRLSRPGQAYLERVGGALAAIVSATEDLRHSMSNSLYVHCAPSIASLWLMPRLRDFARACPHIALNLSAAHSHSDFALGQADIDIRYGIAQWPDLEVEPLFEERVLPLASPAFVAEHGLARVQQLLHVPLIQSNVSIVQWSDWFLAFTPLRAPERFAVRFDRAQMSLDAATQGLGVALESAMNAGGHIADGRLVAPFGMEQALRVKAHFAVYPTRNAHRPAVAAFLAWLHGEAARTEQQPRRHGID</sequence>
<dbReference type="GO" id="GO:0006351">
    <property type="term" value="P:DNA-templated transcription"/>
    <property type="evidence" value="ECO:0007669"/>
    <property type="project" value="TreeGrafter"/>
</dbReference>
<dbReference type="Gene3D" id="1.10.10.10">
    <property type="entry name" value="Winged helix-like DNA-binding domain superfamily/Winged helix DNA-binding domain"/>
    <property type="match status" value="1"/>
</dbReference>
<evidence type="ECO:0000313" key="6">
    <source>
        <dbReference type="EMBL" id="ABX33379.1"/>
    </source>
</evidence>
<dbReference type="PRINTS" id="PR00039">
    <property type="entry name" value="HTHLYSR"/>
</dbReference>
<dbReference type="HOGENOM" id="CLU_039613_37_1_4"/>
<evidence type="ECO:0000256" key="3">
    <source>
        <dbReference type="ARBA" id="ARBA00023125"/>
    </source>
</evidence>
<organism evidence="6 7">
    <name type="scientific">Delftia acidovorans (strain DSM 14801 / SPH-1)</name>
    <dbReference type="NCBI Taxonomy" id="398578"/>
    <lineage>
        <taxon>Bacteria</taxon>
        <taxon>Pseudomonadati</taxon>
        <taxon>Pseudomonadota</taxon>
        <taxon>Betaproteobacteria</taxon>
        <taxon>Burkholderiales</taxon>
        <taxon>Comamonadaceae</taxon>
        <taxon>Delftia</taxon>
    </lineage>
</organism>
<evidence type="ECO:0000256" key="2">
    <source>
        <dbReference type="ARBA" id="ARBA00023015"/>
    </source>
</evidence>
<dbReference type="PANTHER" id="PTHR30537">
    <property type="entry name" value="HTH-TYPE TRANSCRIPTIONAL REGULATOR"/>
    <property type="match status" value="1"/>
</dbReference>
<dbReference type="InterPro" id="IPR036390">
    <property type="entry name" value="WH_DNA-bd_sf"/>
</dbReference>
<keyword evidence="2" id="KW-0805">Transcription regulation</keyword>
<dbReference type="EMBL" id="CP000884">
    <property type="protein sequence ID" value="ABX33379.1"/>
    <property type="molecule type" value="Genomic_DNA"/>
</dbReference>
<name>A9BRL8_DELAS</name>
<dbReference type="GO" id="GO:0003700">
    <property type="term" value="F:DNA-binding transcription factor activity"/>
    <property type="evidence" value="ECO:0007669"/>
    <property type="project" value="InterPro"/>
</dbReference>
<dbReference type="PANTHER" id="PTHR30537:SF79">
    <property type="entry name" value="TRANSCRIPTIONAL REGULATOR-RELATED"/>
    <property type="match status" value="1"/>
</dbReference>